<organism evidence="1 2">
    <name type="scientific">Trichinella pseudospiralis</name>
    <name type="common">Parasitic roundworm</name>
    <dbReference type="NCBI Taxonomy" id="6337"/>
    <lineage>
        <taxon>Eukaryota</taxon>
        <taxon>Metazoa</taxon>
        <taxon>Ecdysozoa</taxon>
        <taxon>Nematoda</taxon>
        <taxon>Enoplea</taxon>
        <taxon>Dorylaimia</taxon>
        <taxon>Trichinellida</taxon>
        <taxon>Trichinellidae</taxon>
        <taxon>Trichinella</taxon>
    </lineage>
</organism>
<name>A0A0V1FTN5_TRIPS</name>
<gene>
    <name evidence="1" type="ORF">T4D_9580</name>
</gene>
<dbReference type="AlphaFoldDB" id="A0A0V1FTN5"/>
<comment type="caution">
    <text evidence="1">The sequence shown here is derived from an EMBL/GenBank/DDBJ whole genome shotgun (WGS) entry which is preliminary data.</text>
</comment>
<dbReference type="Proteomes" id="UP000054995">
    <property type="component" value="Unassembled WGS sequence"/>
</dbReference>
<dbReference type="EMBL" id="JYDT01000032">
    <property type="protein sequence ID" value="KRY89416.1"/>
    <property type="molecule type" value="Genomic_DNA"/>
</dbReference>
<keyword evidence="2" id="KW-1185">Reference proteome</keyword>
<evidence type="ECO:0000313" key="2">
    <source>
        <dbReference type="Proteomes" id="UP000054995"/>
    </source>
</evidence>
<proteinExistence type="predicted"/>
<accession>A0A0V1FTN5</accession>
<protein>
    <submittedName>
        <fullName evidence="1">Uncharacterized protein</fullName>
    </submittedName>
</protein>
<evidence type="ECO:0000313" key="1">
    <source>
        <dbReference type="EMBL" id="KRY89416.1"/>
    </source>
</evidence>
<reference evidence="1 2" key="1">
    <citation type="submission" date="2015-01" db="EMBL/GenBank/DDBJ databases">
        <title>Evolution of Trichinella species and genotypes.</title>
        <authorList>
            <person name="Korhonen P.K."/>
            <person name="Edoardo P."/>
            <person name="Giuseppe L.R."/>
            <person name="Gasser R.B."/>
        </authorList>
    </citation>
    <scope>NUCLEOTIDE SEQUENCE [LARGE SCALE GENOMIC DNA]</scope>
    <source>
        <strain evidence="1">ISS470</strain>
    </source>
</reference>
<sequence>MSLFVSCSGVWDVVELNCNRISSDPPAHKLENPCLGVASCKSDCAAVGGNGGGGGGGGVGVRECSQGTDQSNDLEYFSRNCFQTGTIIIAKSSN</sequence>